<feature type="compositionally biased region" description="Basic and acidic residues" evidence="4">
    <location>
        <begin position="338"/>
        <end position="351"/>
    </location>
</feature>
<dbReference type="InParanoid" id="A0A6P8HYR3"/>
<dbReference type="GO" id="GO:0006887">
    <property type="term" value="P:exocytosis"/>
    <property type="evidence" value="ECO:0007669"/>
    <property type="project" value="TreeGrafter"/>
</dbReference>
<evidence type="ECO:0000313" key="8">
    <source>
        <dbReference type="RefSeq" id="XP_031557757.1"/>
    </source>
</evidence>
<dbReference type="InterPro" id="IPR000008">
    <property type="entry name" value="C2_dom"/>
</dbReference>
<dbReference type="GO" id="GO:0070382">
    <property type="term" value="C:exocytic vesicle"/>
    <property type="evidence" value="ECO:0007669"/>
    <property type="project" value="TreeGrafter"/>
</dbReference>
<dbReference type="SMART" id="SM00239">
    <property type="entry name" value="C2"/>
    <property type="match status" value="4"/>
</dbReference>
<evidence type="ECO:0000259" key="5">
    <source>
        <dbReference type="PROSITE" id="PS50004"/>
    </source>
</evidence>
<feature type="compositionally biased region" description="Polar residues" evidence="4">
    <location>
        <begin position="355"/>
        <end position="382"/>
    </location>
</feature>
<feature type="region of interest" description="Disordered" evidence="4">
    <location>
        <begin position="147"/>
        <end position="172"/>
    </location>
</feature>
<dbReference type="InterPro" id="IPR013083">
    <property type="entry name" value="Znf_RING/FYVE/PHD"/>
</dbReference>
<dbReference type="CDD" id="cd04020">
    <property type="entry name" value="C2B_SLP_1-2-3-4"/>
    <property type="match status" value="2"/>
</dbReference>
<name>A0A6P8HYR3_ACTTE</name>
<dbReference type="InterPro" id="IPR001565">
    <property type="entry name" value="Synaptotagmin"/>
</dbReference>
<dbReference type="InterPro" id="IPR035892">
    <property type="entry name" value="C2_domain_sf"/>
</dbReference>
<feature type="region of interest" description="Disordered" evidence="4">
    <location>
        <begin position="218"/>
        <end position="415"/>
    </location>
</feature>
<sequence>MDDIYINLNFLTESERDALQDVLARDEVFRKQEKKRLSELKKELDGVKKSGAISDTSDSTAKVCARCHESFGVLFNTGAFCPKCKARVCKNCRTPLKDSWLCTLCGKVRDVKAKSGAWFYEQARTKGEARTLFGTSLIRASLKRGKASTKSKDGIADEPPAPPVIGLNPESHEKLHRPIPVHMSAIRETEANDSSYHTAESADDNETHEVNKNYIKPYAKAVPVKRDSHKDESPAETSSGSSTPTYVHETSKGSDTIHNDSFQNEREKAEDDYYDDDEEEEKPVFDYLNEDEHSPQKEQNNQGQHDGDGDEKSLDDSDEYKSIASQGSGQGYHYNSGSRDHYPLPGMKDEYSPPQRGSTAYSQDSLSVSKEWTLSTESNAESVDSFRTAEVQTPSETTSHSDFNTPTQSLPSDNESDFIDARDTAHVPPENEDHYDGYTLEETYTGGGKVVPPEIVTTAVDDNIPGYKNNENDEPVEDIDQAFAEYGVDVNNRSLSDRFDMGSRESIVSYYSEAGEGHYGNIPITGEVQFGLKYNYRVGKLEVQVHRAKDIAPVDTKKNRSDPYVKAYLLPDKTKGGKRKTKVKKNTLNPEFDEILSFKTSFDEMLTRSLWLCVWNHDRFGHNDFLGEVLLPMASYDESGFSWEDPSPQWYPLRERRPEHSLMEYSGELVIALMYVPQERIKPKKGKKKKEGGELHVQIKEGHNLKAKDANGFSDPFCKIYLLPDKSRKTKRKTQTIKKNVNPKWNISFVYEHLTLEDLMDRSLEVTVWDWDRGTSNDFLGGLRLGMGAKTETWDDAEGEEIAAWQKMLDNHNEWNESTIALRSLPRFHDKPATDSDSEQRPDKEKHDKPATDSDSEQRPDKGKHEENPKESSDTETKATKKEENPKPSEKQEKNKEGIDNMAFTTTKDDNEEEKAMNSIFQSFNNFTSKFKFSSDKIDNVEAGEKPKDAVDNSAEKPPKDESIIVDSGGESNLSLAENKGNQGNETEEQSSIETNEGNAADINNKENDDKENESTNIPERTISVPEVTTIVTAPEPSEPEQKPDEKRKKGGKTASRSDNVLFFEGATLSSPDLELKRRHSTDFVSVPRPLNEELIQQDMEKKGIPFKRKSTKKIPQGTREQMRRESYSPRVERKSRSLQTSSPLEIRRKTLAELAIESGYKNPKAPADSVDGSSETLDSEESHEKIISAPAKSAKGSSEIPITGELYLTQEYCQETRVFTVHIHTANNLAIADTKRKTSDPYVKTYLLPDKRSKKKTRTVRDNLNPEFDEVVKYHIGYDELLTRTLLLTVWNDDLFSRDEFLGEVVIPLGSFVEKGNSLINSTAKWYKLGEKTDYEEKLTIPELIVALKYVTGDKTKKKSKKSQPMKGELMLQILEAKNLPGKDADGMSDPFCKISLLPDKKGKTKHKTPIIKRSLNPSWNYKMEYEDLSIDDLNERVLEITVWDHDIASRDEFLGGVRLGTGGSGNEWDDSTEDEAQIWHTMLNRSNVWIQVVIPLRPTMDSRKNM</sequence>
<dbReference type="GO" id="GO:0006886">
    <property type="term" value="P:intracellular protein transport"/>
    <property type="evidence" value="ECO:0007669"/>
    <property type="project" value="InterPro"/>
</dbReference>
<feature type="domain" description="C2" evidence="5">
    <location>
        <begin position="1352"/>
        <end position="1482"/>
    </location>
</feature>
<dbReference type="Gene3D" id="2.60.40.150">
    <property type="entry name" value="C2 domain"/>
    <property type="match status" value="4"/>
</dbReference>
<dbReference type="Pfam" id="PF02318">
    <property type="entry name" value="FYVE_2"/>
    <property type="match status" value="1"/>
</dbReference>
<feature type="region of interest" description="Disordered" evidence="4">
    <location>
        <begin position="942"/>
        <end position="1059"/>
    </location>
</feature>
<gene>
    <name evidence="8" type="primary">LOC116294313</name>
</gene>
<feature type="compositionally biased region" description="Polar residues" evidence="4">
    <location>
        <begin position="323"/>
        <end position="337"/>
    </location>
</feature>
<feature type="domain" description="C2" evidence="5">
    <location>
        <begin position="524"/>
        <end position="651"/>
    </location>
</feature>
<dbReference type="PANTHER" id="PTHR45716:SF2">
    <property type="entry name" value="BITESIZE, ISOFORM I"/>
    <property type="match status" value="1"/>
</dbReference>
<dbReference type="PRINTS" id="PR00360">
    <property type="entry name" value="C2DOMAIN"/>
</dbReference>
<dbReference type="Pfam" id="PF00168">
    <property type="entry name" value="C2"/>
    <property type="match status" value="4"/>
</dbReference>
<dbReference type="CDD" id="cd15747">
    <property type="entry name" value="FYVE_Slp3_4_5"/>
    <property type="match status" value="1"/>
</dbReference>
<feature type="domain" description="C2" evidence="5">
    <location>
        <begin position="665"/>
        <end position="806"/>
    </location>
</feature>
<dbReference type="FunCoup" id="A0A6P8HYR3">
    <property type="interactions" value="469"/>
</dbReference>
<dbReference type="GO" id="GO:0031267">
    <property type="term" value="F:small GTPase binding"/>
    <property type="evidence" value="ECO:0007669"/>
    <property type="project" value="InterPro"/>
</dbReference>
<feature type="domain" description="C2" evidence="5">
    <location>
        <begin position="1203"/>
        <end position="1328"/>
    </location>
</feature>
<feature type="compositionally biased region" description="Acidic residues" evidence="4">
    <location>
        <begin position="272"/>
        <end position="281"/>
    </location>
</feature>
<reference evidence="8" key="1">
    <citation type="submission" date="2025-08" db="UniProtKB">
        <authorList>
            <consortium name="RefSeq"/>
        </authorList>
    </citation>
    <scope>IDENTIFICATION</scope>
    <source>
        <tissue evidence="8">Tentacle</tissue>
    </source>
</reference>
<dbReference type="FunFam" id="2.60.40.150:FF:000006">
    <property type="entry name" value="Synaptotagmin-like 5, isoform CRA_a"/>
    <property type="match status" value="1"/>
</dbReference>
<feature type="region of interest" description="Disordered" evidence="4">
    <location>
        <begin position="1095"/>
        <end position="1145"/>
    </location>
</feature>
<feature type="compositionally biased region" description="Basic and acidic residues" evidence="4">
    <location>
        <begin position="224"/>
        <end position="233"/>
    </location>
</feature>
<dbReference type="PRINTS" id="PR00399">
    <property type="entry name" value="SYNAPTOTAGMN"/>
</dbReference>
<feature type="compositionally biased region" description="Polar residues" evidence="4">
    <location>
        <begin position="970"/>
        <end position="985"/>
    </location>
</feature>
<dbReference type="FunFam" id="3.30.40.10:FF:000018">
    <property type="entry name" value="Synaptotagmin-like 5, isoform CRA_a"/>
    <property type="match status" value="1"/>
</dbReference>
<feature type="compositionally biased region" description="Basic and acidic residues" evidence="4">
    <location>
        <begin position="942"/>
        <end position="963"/>
    </location>
</feature>
<evidence type="ECO:0000256" key="3">
    <source>
        <dbReference type="ARBA" id="ARBA00023136"/>
    </source>
</evidence>
<dbReference type="InterPro" id="IPR041282">
    <property type="entry name" value="FYVE_2"/>
</dbReference>
<organism evidence="7 8">
    <name type="scientific">Actinia tenebrosa</name>
    <name type="common">Australian red waratah sea anemone</name>
    <dbReference type="NCBI Taxonomy" id="6105"/>
    <lineage>
        <taxon>Eukaryota</taxon>
        <taxon>Metazoa</taxon>
        <taxon>Cnidaria</taxon>
        <taxon>Anthozoa</taxon>
        <taxon>Hexacorallia</taxon>
        <taxon>Actiniaria</taxon>
        <taxon>Actiniidae</taxon>
        <taxon>Actinia</taxon>
    </lineage>
</organism>
<dbReference type="RefSeq" id="XP_031557757.1">
    <property type="nucleotide sequence ID" value="XM_031701897.1"/>
</dbReference>
<dbReference type="GO" id="GO:0042043">
    <property type="term" value="F:neurexin family protein binding"/>
    <property type="evidence" value="ECO:0007669"/>
    <property type="project" value="TreeGrafter"/>
</dbReference>
<feature type="domain" description="RabBD" evidence="6">
    <location>
        <begin position="5"/>
        <end position="122"/>
    </location>
</feature>
<dbReference type="SUPFAM" id="SSF57903">
    <property type="entry name" value="FYVE/PHD zinc finger"/>
    <property type="match status" value="1"/>
</dbReference>
<dbReference type="GeneID" id="116294313"/>
<dbReference type="OrthoDB" id="10072397at2759"/>
<feature type="compositionally biased region" description="Basic and acidic residues" evidence="4">
    <location>
        <begin position="249"/>
        <end position="271"/>
    </location>
</feature>
<evidence type="ECO:0000313" key="7">
    <source>
        <dbReference type="Proteomes" id="UP000515163"/>
    </source>
</evidence>
<dbReference type="PROSITE" id="PS50916">
    <property type="entry name" value="RABBD"/>
    <property type="match status" value="1"/>
</dbReference>
<feature type="region of interest" description="Disordered" evidence="4">
    <location>
        <begin position="1161"/>
        <end position="1193"/>
    </location>
</feature>
<dbReference type="KEGG" id="aten:116294313"/>
<dbReference type="Proteomes" id="UP000515163">
    <property type="component" value="Unplaced"/>
</dbReference>
<dbReference type="InterPro" id="IPR010911">
    <property type="entry name" value="Rab_BD"/>
</dbReference>
<evidence type="ECO:0000259" key="6">
    <source>
        <dbReference type="PROSITE" id="PS50916"/>
    </source>
</evidence>
<evidence type="ECO:0000256" key="2">
    <source>
        <dbReference type="ARBA" id="ARBA00022737"/>
    </source>
</evidence>
<comment type="subcellular location">
    <subcellularLocation>
        <location evidence="1">Membrane</location>
        <topology evidence="1">Peripheral membrane protein</topology>
    </subcellularLocation>
</comment>
<dbReference type="PROSITE" id="PS50004">
    <property type="entry name" value="C2"/>
    <property type="match status" value="4"/>
</dbReference>
<dbReference type="GO" id="GO:0005886">
    <property type="term" value="C:plasma membrane"/>
    <property type="evidence" value="ECO:0007669"/>
    <property type="project" value="TreeGrafter"/>
</dbReference>
<feature type="compositionally biased region" description="Polar residues" evidence="4">
    <location>
        <begin position="235"/>
        <end position="245"/>
    </location>
</feature>
<feature type="region of interest" description="Disordered" evidence="4">
    <location>
        <begin position="823"/>
        <end position="917"/>
    </location>
</feature>
<keyword evidence="2" id="KW-0677">Repeat</keyword>
<dbReference type="SUPFAM" id="SSF49562">
    <property type="entry name" value="C2 domain (Calcium/lipid-binding domain, CaLB)"/>
    <property type="match status" value="4"/>
</dbReference>
<feature type="compositionally biased region" description="Basic and acidic residues" evidence="4">
    <location>
        <begin position="827"/>
        <end position="899"/>
    </location>
</feature>
<evidence type="ECO:0000256" key="4">
    <source>
        <dbReference type="SAM" id="MobiDB-lite"/>
    </source>
</evidence>
<feature type="compositionally biased region" description="Basic and acidic residues" evidence="4">
    <location>
        <begin position="1121"/>
        <end position="1136"/>
    </location>
</feature>
<protein>
    <submittedName>
        <fullName evidence="8">Uncharacterized protein LOC116294313 isoform X1</fullName>
    </submittedName>
</protein>
<dbReference type="CDD" id="cd08521">
    <property type="entry name" value="C2A_SLP"/>
    <property type="match status" value="1"/>
</dbReference>
<feature type="compositionally biased region" description="Basic and acidic residues" evidence="4">
    <location>
        <begin position="305"/>
        <end position="321"/>
    </location>
</feature>
<accession>A0A6P8HYR3</accession>
<feature type="region of interest" description="Disordered" evidence="4">
    <location>
        <begin position="191"/>
        <end position="210"/>
    </location>
</feature>
<proteinExistence type="predicted"/>
<keyword evidence="3" id="KW-0472">Membrane</keyword>
<dbReference type="InterPro" id="IPR011011">
    <property type="entry name" value="Znf_FYVE_PHD"/>
</dbReference>
<dbReference type="PANTHER" id="PTHR45716">
    <property type="entry name" value="BITESIZE, ISOFORM I"/>
    <property type="match status" value="1"/>
</dbReference>
<dbReference type="Gene3D" id="3.30.40.10">
    <property type="entry name" value="Zinc/RING finger domain, C3HC4 (zinc finger)"/>
    <property type="match status" value="1"/>
</dbReference>
<feature type="compositionally biased region" description="Polar residues" evidence="4">
    <location>
        <begin position="390"/>
        <end position="413"/>
    </location>
</feature>
<keyword evidence="7" id="KW-1185">Reference proteome</keyword>
<evidence type="ECO:0000256" key="1">
    <source>
        <dbReference type="ARBA" id="ARBA00004170"/>
    </source>
</evidence>
<dbReference type="InterPro" id="IPR043567">
    <property type="entry name" value="SYTL1-5_C2B"/>
</dbReference>